<name>A0A225URS2_9STRA</name>
<keyword evidence="3" id="KW-1185">Reference proteome</keyword>
<dbReference type="OrthoDB" id="122237at2759"/>
<accession>A0A225URS2</accession>
<proteinExistence type="predicted"/>
<dbReference type="AlphaFoldDB" id="A0A225URS2"/>
<evidence type="ECO:0000313" key="2">
    <source>
        <dbReference type="EMBL" id="OWY95683.1"/>
    </source>
</evidence>
<feature type="compositionally biased region" description="Basic residues" evidence="1">
    <location>
        <begin position="42"/>
        <end position="68"/>
    </location>
</feature>
<dbReference type="Proteomes" id="UP000198211">
    <property type="component" value="Unassembled WGS sequence"/>
</dbReference>
<evidence type="ECO:0000313" key="3">
    <source>
        <dbReference type="Proteomes" id="UP000198211"/>
    </source>
</evidence>
<feature type="compositionally biased region" description="Low complexity" evidence="1">
    <location>
        <begin position="92"/>
        <end position="108"/>
    </location>
</feature>
<protein>
    <submittedName>
        <fullName evidence="2">Uncharacterized protein</fullName>
    </submittedName>
</protein>
<feature type="compositionally biased region" description="Acidic residues" evidence="1">
    <location>
        <begin position="22"/>
        <end position="33"/>
    </location>
</feature>
<evidence type="ECO:0000256" key="1">
    <source>
        <dbReference type="SAM" id="MobiDB-lite"/>
    </source>
</evidence>
<feature type="region of interest" description="Disordered" evidence="1">
    <location>
        <begin position="1"/>
        <end position="123"/>
    </location>
</feature>
<gene>
    <name evidence="2" type="ORF">PHMEG_00034248</name>
</gene>
<organism evidence="2 3">
    <name type="scientific">Phytophthora megakarya</name>
    <dbReference type="NCBI Taxonomy" id="4795"/>
    <lineage>
        <taxon>Eukaryota</taxon>
        <taxon>Sar</taxon>
        <taxon>Stramenopiles</taxon>
        <taxon>Oomycota</taxon>
        <taxon>Peronosporomycetes</taxon>
        <taxon>Peronosporales</taxon>
        <taxon>Peronosporaceae</taxon>
        <taxon>Phytophthora</taxon>
    </lineage>
</organism>
<comment type="caution">
    <text evidence="2">The sequence shown here is derived from an EMBL/GenBank/DDBJ whole genome shotgun (WGS) entry which is preliminary data.</text>
</comment>
<feature type="compositionally biased region" description="Low complexity" evidence="1">
    <location>
        <begin position="10"/>
        <end position="21"/>
    </location>
</feature>
<reference evidence="3" key="1">
    <citation type="submission" date="2017-03" db="EMBL/GenBank/DDBJ databases">
        <title>Phytopthora megakarya and P. palmivora, two closely related causual agents of cacao black pod achieved similar genome size and gene model numbers by different mechanisms.</title>
        <authorList>
            <person name="Ali S."/>
            <person name="Shao J."/>
            <person name="Larry D.J."/>
            <person name="Kronmiller B."/>
            <person name="Shen D."/>
            <person name="Strem M.D."/>
            <person name="Melnick R.L."/>
            <person name="Guiltinan M.J."/>
            <person name="Tyler B.M."/>
            <person name="Meinhardt L.W."/>
            <person name="Bailey B.A."/>
        </authorList>
    </citation>
    <scope>NUCLEOTIDE SEQUENCE [LARGE SCALE GENOMIC DNA]</scope>
    <source>
        <strain evidence="3">zdho120</strain>
    </source>
</reference>
<sequence>MPRCHHHYSSRASSASEYSADASEDSGDSDADSESPPPRTRKEGKKRRPRRSPVTHKKLAKRRKRKCSGRASHESTPRRRRRPVYSDVDEPTTGSAYSSSTSKTSAATVGKISAQADEGDDGESVVATEAPVHAPALDVTAFDNWTLSVRKNTPVRRHNAKIAATNLACLPIPDHFRFYNQTYVCTHYRPPVTAMAVAPGLINTPGEVDGNLYHEAEHHAVGREVYRQYHEARVVSDEEVLLHGYALHRAGANRKRILAENTDDLPSMKDIHNLVARLKCESYAFPSVEERIRAILENFASKSGNIARVYTN</sequence>
<dbReference type="STRING" id="4795.A0A225URS2"/>
<dbReference type="EMBL" id="NBNE01012617">
    <property type="protein sequence ID" value="OWY95683.1"/>
    <property type="molecule type" value="Genomic_DNA"/>
</dbReference>